<feature type="repeat" description="WD" evidence="3">
    <location>
        <begin position="212"/>
        <end position="251"/>
    </location>
</feature>
<dbReference type="InterPro" id="IPR036322">
    <property type="entry name" value="WD40_repeat_dom_sf"/>
</dbReference>
<feature type="region of interest" description="Disordered" evidence="4">
    <location>
        <begin position="402"/>
        <end position="462"/>
    </location>
</feature>
<dbReference type="PANTHER" id="PTHR22847">
    <property type="entry name" value="WD40 REPEAT PROTEIN"/>
    <property type="match status" value="1"/>
</dbReference>
<dbReference type="Gene3D" id="2.130.10.10">
    <property type="entry name" value="YVTN repeat-like/Quinoprotein amine dehydrogenase"/>
    <property type="match status" value="1"/>
</dbReference>
<protein>
    <submittedName>
        <fullName evidence="5">Uncharacterized protein</fullName>
    </submittedName>
</protein>
<dbReference type="InParanoid" id="A0A409WP29"/>
<dbReference type="Pfam" id="PF00400">
    <property type="entry name" value="WD40"/>
    <property type="match status" value="2"/>
</dbReference>
<keyword evidence="1 3" id="KW-0853">WD repeat</keyword>
<dbReference type="PROSITE" id="PS50082">
    <property type="entry name" value="WD_REPEATS_2"/>
    <property type="match status" value="1"/>
</dbReference>
<accession>A0A409WP29</accession>
<dbReference type="PROSITE" id="PS50294">
    <property type="entry name" value="WD_REPEATS_REGION"/>
    <property type="match status" value="1"/>
</dbReference>
<dbReference type="EMBL" id="NHYE01004962">
    <property type="protein sequence ID" value="PPQ80258.1"/>
    <property type="molecule type" value="Genomic_DNA"/>
</dbReference>
<proteinExistence type="predicted"/>
<keyword evidence="6" id="KW-1185">Reference proteome</keyword>
<dbReference type="InterPro" id="IPR001680">
    <property type="entry name" value="WD40_rpt"/>
</dbReference>
<evidence type="ECO:0000256" key="2">
    <source>
        <dbReference type="ARBA" id="ARBA00022737"/>
    </source>
</evidence>
<keyword evidence="2" id="KW-0677">Repeat</keyword>
<organism evidence="5 6">
    <name type="scientific">Gymnopilus dilepis</name>
    <dbReference type="NCBI Taxonomy" id="231916"/>
    <lineage>
        <taxon>Eukaryota</taxon>
        <taxon>Fungi</taxon>
        <taxon>Dikarya</taxon>
        <taxon>Basidiomycota</taxon>
        <taxon>Agaricomycotina</taxon>
        <taxon>Agaricomycetes</taxon>
        <taxon>Agaricomycetidae</taxon>
        <taxon>Agaricales</taxon>
        <taxon>Agaricineae</taxon>
        <taxon>Hymenogastraceae</taxon>
        <taxon>Gymnopilus</taxon>
    </lineage>
</organism>
<dbReference type="AlphaFoldDB" id="A0A409WP29"/>
<dbReference type="SMART" id="SM00320">
    <property type="entry name" value="WD40"/>
    <property type="match status" value="2"/>
</dbReference>
<evidence type="ECO:0000256" key="3">
    <source>
        <dbReference type="PROSITE-ProRule" id="PRU00221"/>
    </source>
</evidence>
<evidence type="ECO:0000313" key="5">
    <source>
        <dbReference type="EMBL" id="PPQ80258.1"/>
    </source>
</evidence>
<gene>
    <name evidence="5" type="ORF">CVT26_012049</name>
</gene>
<dbReference type="InterPro" id="IPR015943">
    <property type="entry name" value="WD40/YVTN_repeat-like_dom_sf"/>
</dbReference>
<name>A0A409WP29_9AGAR</name>
<reference evidence="5 6" key="1">
    <citation type="journal article" date="2018" name="Evol. Lett.">
        <title>Horizontal gene cluster transfer increased hallucinogenic mushroom diversity.</title>
        <authorList>
            <person name="Reynolds H.T."/>
            <person name="Vijayakumar V."/>
            <person name="Gluck-Thaler E."/>
            <person name="Korotkin H.B."/>
            <person name="Matheny P.B."/>
            <person name="Slot J.C."/>
        </authorList>
    </citation>
    <scope>NUCLEOTIDE SEQUENCE [LARGE SCALE GENOMIC DNA]</scope>
    <source>
        <strain evidence="5 6">SRW20</strain>
    </source>
</reference>
<evidence type="ECO:0000256" key="1">
    <source>
        <dbReference type="ARBA" id="ARBA00022574"/>
    </source>
</evidence>
<dbReference type="SUPFAM" id="SSF50978">
    <property type="entry name" value="WD40 repeat-like"/>
    <property type="match status" value="1"/>
</dbReference>
<dbReference type="STRING" id="231916.A0A409WP29"/>
<dbReference type="OrthoDB" id="2639794at2759"/>
<dbReference type="PANTHER" id="PTHR22847:SF637">
    <property type="entry name" value="WD REPEAT DOMAIN 5B"/>
    <property type="match status" value="1"/>
</dbReference>
<dbReference type="GO" id="GO:1990234">
    <property type="term" value="C:transferase complex"/>
    <property type="evidence" value="ECO:0007669"/>
    <property type="project" value="UniProtKB-ARBA"/>
</dbReference>
<evidence type="ECO:0000256" key="4">
    <source>
        <dbReference type="SAM" id="MobiDB-lite"/>
    </source>
</evidence>
<evidence type="ECO:0000313" key="6">
    <source>
        <dbReference type="Proteomes" id="UP000284706"/>
    </source>
</evidence>
<comment type="caution">
    <text evidence="5">The sequence shown here is derived from an EMBL/GenBank/DDBJ whole genome shotgun (WGS) entry which is preliminary data.</text>
</comment>
<dbReference type="Proteomes" id="UP000284706">
    <property type="component" value="Unassembled WGS sequence"/>
</dbReference>
<sequence>MSTPSRPPASEAPRQLTVPLPLKFDLEDDESNYDPDIPYASSSTHLVLGYKNSVCIYSLPAFDLVDTIHPGNLVEHKGSLRVYGRFLVVMHSESYGSNAFEDRCLLYIWDLLARKHIGTVIRNSQSYQVYMSVSLPSAKISEDGKLEGTSQKWPQDPVLIVASPMQNTLKGATYGIHLVRCLASAGRTALTGGWDGTVRAWDIIVGKCQMVFIGHTDAVDLVDLDEERIYSSSYDNTIRVWDRYKGDCLHVHVLEVVKSPADIFFTPSYIVALANASELSIWDIVSGKLEHRINNQPLWDLGSFRRTLATIEHDELNQSIFWVRIWDLRSGQPIRTSSFEPGFLKIQRFFQGRFFIGISKEDEGHVLKVWDFGDNDAEYGEVRDDDHGNSRDNSIDKIKEVTRDDCRMSVSPSPSSSAVEGAMAGNSMIASKRKRSPTPDLFPKRKREKNDEHDEQVSTSQT</sequence>